<dbReference type="AlphaFoldDB" id="A0A7C4NLN4"/>
<comment type="caution">
    <text evidence="3">The sequence shown here is derived from an EMBL/GenBank/DDBJ whole genome shotgun (WGS) entry which is preliminary data.</text>
</comment>
<evidence type="ECO:0000313" key="2">
    <source>
        <dbReference type="EMBL" id="HGQ35619.1"/>
    </source>
</evidence>
<dbReference type="EMBL" id="DTCK01000016">
    <property type="protein sequence ID" value="HGQ35619.1"/>
    <property type="molecule type" value="Genomic_DNA"/>
</dbReference>
<protein>
    <submittedName>
        <fullName evidence="3">Uncharacterized protein</fullName>
    </submittedName>
</protein>
<name>A0A7C4NLN4_9CREN</name>
<accession>A0A7C4NLN4</accession>
<evidence type="ECO:0000313" key="3">
    <source>
        <dbReference type="EMBL" id="HGQ64442.1"/>
    </source>
</evidence>
<keyword evidence="1" id="KW-1133">Transmembrane helix</keyword>
<keyword evidence="1" id="KW-0472">Membrane</keyword>
<proteinExistence type="predicted"/>
<gene>
    <name evidence="3" type="ORF">ENU08_04280</name>
    <name evidence="2" type="ORF">ENU41_02955</name>
</gene>
<reference evidence="3" key="1">
    <citation type="journal article" date="2020" name="mSystems">
        <title>Genome- and Community-Level Interaction Insights into Carbon Utilization and Element Cycling Functions of Hydrothermarchaeota in Hydrothermal Sediment.</title>
        <authorList>
            <person name="Zhou Z."/>
            <person name="Liu Y."/>
            <person name="Xu W."/>
            <person name="Pan J."/>
            <person name="Luo Z.H."/>
            <person name="Li M."/>
        </authorList>
    </citation>
    <scope>NUCLEOTIDE SEQUENCE [LARGE SCALE GENOMIC DNA]</scope>
    <source>
        <strain evidence="3">SpSt-637</strain>
        <strain evidence="2">SpSt-667</strain>
    </source>
</reference>
<feature type="transmembrane region" description="Helical" evidence="1">
    <location>
        <begin position="12"/>
        <end position="32"/>
    </location>
</feature>
<evidence type="ECO:0000256" key="1">
    <source>
        <dbReference type="SAM" id="Phobius"/>
    </source>
</evidence>
<dbReference type="EMBL" id="DTBD01000033">
    <property type="protein sequence ID" value="HGQ64442.1"/>
    <property type="molecule type" value="Genomic_DNA"/>
</dbReference>
<sequence length="552" mass="62338">MKIYRYRKGVSTAIVSFVLSIVILAIFTYIFINVSTSTFTRSLGFRNIVKYSQLHEIAQIVLNKSSNRVFLTNIGSSDIILDQIIVKISADSVEARSAQDVCNSYIIPAFESIECNPSYEYIAVITVDGVILYPKIPEQRTYLVTVNTTYIIPITFSIRNPEYLREEFGVPLQLIAKPYTKDRANINFMGIKSDKLLLLPPGQESEFENAIVKTDSDGVAFGVVAIGYDPSWVIEKMSSPNEFIPPRFIIMIGGPGFTGNEYIEINNRRYTLTGAGYRILINNFTGVIQIKRGNNVIACSSTSLNMCSGVGLPALGFWYYGSTDSDLNLRLYLNGNATYIAKFMRIASGNSPTGESSYYPYLFIGDIDGNGLNDLVFITEDALYGSSNKINDSYGNDDLSDWSTTPLILKLLHVGRTLGSPDGSIDGRIYAGLTLYINIFFHDNSHPDENQLQDIDRTDWILRILLIDEYNSTYVIREYRYQEICNYHKTYISDFGRDNYFAKISQSIYINIPTTRRYWVAVAFQDSYRSGRTNDADFTVGIEFIGVIPFYR</sequence>
<keyword evidence="1" id="KW-0812">Transmembrane</keyword>
<organism evidence="3">
    <name type="scientific">Ignisphaera aggregans</name>
    <dbReference type="NCBI Taxonomy" id="334771"/>
    <lineage>
        <taxon>Archaea</taxon>
        <taxon>Thermoproteota</taxon>
        <taxon>Thermoprotei</taxon>
        <taxon>Desulfurococcales</taxon>
        <taxon>Desulfurococcaceae</taxon>
        <taxon>Ignisphaera</taxon>
    </lineage>
</organism>